<evidence type="ECO:0000259" key="3">
    <source>
        <dbReference type="SMART" id="SM00852"/>
    </source>
</evidence>
<dbReference type="SMART" id="SM00852">
    <property type="entry name" value="MoCF_biosynth"/>
    <property type="match status" value="1"/>
</dbReference>
<accession>A0A5B7WQB9</accession>
<proteinExistence type="predicted"/>
<keyword evidence="2" id="KW-0501">Molybdenum cofactor biosynthesis</keyword>
<dbReference type="Proteomes" id="UP000307000">
    <property type="component" value="Chromosome"/>
</dbReference>
<keyword evidence="4" id="KW-0808">Transferase</keyword>
<sequence>MTDAAAAVRRAGVLVASTSAAAGTNPDRTGPVISQWLQQRGFTVDLRITADGPEVGVGLRQLLAGEPRLILTTGGTGVSPTDLTPEQTAPLLQVQLPGVIEAIRRRGEAVTPLSVLTRGVAGFAGSCLIVNLPGSTGGVRDGLAVLDPLLEHLLEQRITGGGHGPRH</sequence>
<reference evidence="4 5" key="1">
    <citation type="submission" date="2018-12" db="EMBL/GenBank/DDBJ databases">
        <title>Complete Genome Sequence of Glutamicibacter creatinolyticus strain LGCM259,isolated from an abscess of a 12-year-old mare in Italy.</title>
        <authorList>
            <person name="Santos R.G."/>
            <person name="Silva A.L."/>
            <person name="Seyffert N."/>
            <person name="Castro T.L.P."/>
            <person name="Attili A.R."/>
            <person name="Rifici C."/>
            <person name="Mazzullo G."/>
            <person name="Brenig B."/>
            <person name="Venanzi F."/>
            <person name="Azevedo V."/>
        </authorList>
    </citation>
    <scope>NUCLEOTIDE SEQUENCE [LARGE SCALE GENOMIC DNA]</scope>
    <source>
        <strain evidence="4 5">LGCM 259</strain>
    </source>
</reference>
<evidence type="ECO:0000313" key="5">
    <source>
        <dbReference type="Proteomes" id="UP000307000"/>
    </source>
</evidence>
<dbReference type="SUPFAM" id="SSF53218">
    <property type="entry name" value="Molybdenum cofactor biosynthesis proteins"/>
    <property type="match status" value="1"/>
</dbReference>
<dbReference type="Pfam" id="PF00994">
    <property type="entry name" value="MoCF_biosynth"/>
    <property type="match status" value="1"/>
</dbReference>
<protein>
    <submittedName>
        <fullName evidence="4">Molybdopterin adenylyltransferase</fullName>
    </submittedName>
</protein>
<dbReference type="AlphaFoldDB" id="A0A5B7WQB9"/>
<evidence type="ECO:0000256" key="2">
    <source>
        <dbReference type="ARBA" id="ARBA00023150"/>
    </source>
</evidence>
<dbReference type="GO" id="GO:0016779">
    <property type="term" value="F:nucleotidyltransferase activity"/>
    <property type="evidence" value="ECO:0007669"/>
    <property type="project" value="UniProtKB-KW"/>
</dbReference>
<feature type="domain" description="MoaB/Mog" evidence="3">
    <location>
        <begin position="12"/>
        <end position="153"/>
    </location>
</feature>
<dbReference type="InterPro" id="IPR051920">
    <property type="entry name" value="MPT_Adenylyltrnsfr/MoaC-Rel"/>
</dbReference>
<dbReference type="GO" id="GO:0006777">
    <property type="term" value="P:Mo-molybdopterin cofactor biosynthetic process"/>
    <property type="evidence" value="ECO:0007669"/>
    <property type="project" value="UniProtKB-KW"/>
</dbReference>
<dbReference type="CDD" id="cd00886">
    <property type="entry name" value="MogA_MoaB"/>
    <property type="match status" value="1"/>
</dbReference>
<comment type="pathway">
    <text evidence="1">Cofactor biosynthesis; molybdopterin biosynthesis.</text>
</comment>
<evidence type="ECO:0000256" key="1">
    <source>
        <dbReference type="ARBA" id="ARBA00005046"/>
    </source>
</evidence>
<dbReference type="PANTHER" id="PTHR43764:SF1">
    <property type="entry name" value="MOLYBDOPTERIN MOLYBDOTRANSFERASE"/>
    <property type="match status" value="1"/>
</dbReference>
<dbReference type="Gene3D" id="3.40.980.10">
    <property type="entry name" value="MoaB/Mog-like domain"/>
    <property type="match status" value="1"/>
</dbReference>
<gene>
    <name evidence="4" type="primary">mog</name>
    <name evidence="4" type="ORF">GcLGCM259_0350</name>
</gene>
<keyword evidence="4" id="KW-0548">Nucleotidyltransferase</keyword>
<dbReference type="UniPathway" id="UPA00344"/>
<keyword evidence="5" id="KW-1185">Reference proteome</keyword>
<name>A0A5B7WQB9_9MICC</name>
<organism evidence="4 5">
    <name type="scientific">Glutamicibacter creatinolyticus</name>
    <dbReference type="NCBI Taxonomy" id="162496"/>
    <lineage>
        <taxon>Bacteria</taxon>
        <taxon>Bacillati</taxon>
        <taxon>Actinomycetota</taxon>
        <taxon>Actinomycetes</taxon>
        <taxon>Micrococcales</taxon>
        <taxon>Micrococcaceae</taxon>
        <taxon>Glutamicibacter</taxon>
    </lineage>
</organism>
<dbReference type="RefSeq" id="WP_246049690.1">
    <property type="nucleotide sequence ID" value="NZ_CP034412.1"/>
</dbReference>
<dbReference type="InterPro" id="IPR001453">
    <property type="entry name" value="MoaB/Mog_dom"/>
</dbReference>
<dbReference type="KEGG" id="gcr:GcLGCM259_0350"/>
<evidence type="ECO:0000313" key="4">
    <source>
        <dbReference type="EMBL" id="QCY46132.1"/>
    </source>
</evidence>
<dbReference type="PROSITE" id="PS01078">
    <property type="entry name" value="MOCF_BIOSYNTHESIS_1"/>
    <property type="match status" value="1"/>
</dbReference>
<dbReference type="PANTHER" id="PTHR43764">
    <property type="entry name" value="MOLYBDENUM COFACTOR BIOSYNTHESIS"/>
    <property type="match status" value="1"/>
</dbReference>
<dbReference type="InterPro" id="IPR008284">
    <property type="entry name" value="MoCF_biosynth_CS"/>
</dbReference>
<dbReference type="InterPro" id="IPR036425">
    <property type="entry name" value="MoaB/Mog-like_dom_sf"/>
</dbReference>
<dbReference type="EMBL" id="CP034412">
    <property type="protein sequence ID" value="QCY46132.1"/>
    <property type="molecule type" value="Genomic_DNA"/>
</dbReference>